<accession>A0A1H1BCG1</accession>
<organism evidence="2 3">
    <name type="scientific">Halopelagius longus</name>
    <dbReference type="NCBI Taxonomy" id="1236180"/>
    <lineage>
        <taxon>Archaea</taxon>
        <taxon>Methanobacteriati</taxon>
        <taxon>Methanobacteriota</taxon>
        <taxon>Stenosarchaea group</taxon>
        <taxon>Halobacteria</taxon>
        <taxon>Halobacteriales</taxon>
        <taxon>Haloferacaceae</taxon>
    </lineage>
</organism>
<dbReference type="Proteomes" id="UP000199289">
    <property type="component" value="Unassembled WGS sequence"/>
</dbReference>
<dbReference type="EMBL" id="FNKQ01000002">
    <property type="protein sequence ID" value="SDQ49602.1"/>
    <property type="molecule type" value="Genomic_DNA"/>
</dbReference>
<evidence type="ECO:0000313" key="2">
    <source>
        <dbReference type="EMBL" id="SDQ49602.1"/>
    </source>
</evidence>
<protein>
    <submittedName>
        <fullName evidence="2">Uncharacterized protein</fullName>
    </submittedName>
</protein>
<keyword evidence="1" id="KW-1133">Transmembrane helix</keyword>
<evidence type="ECO:0000313" key="3">
    <source>
        <dbReference type="Proteomes" id="UP000199289"/>
    </source>
</evidence>
<feature type="transmembrane region" description="Helical" evidence="1">
    <location>
        <begin position="64"/>
        <end position="85"/>
    </location>
</feature>
<dbReference type="AlphaFoldDB" id="A0A1H1BCG1"/>
<gene>
    <name evidence="2" type="ORF">SAMN05216278_1737</name>
</gene>
<proteinExistence type="predicted"/>
<sequence>MTGSRENSPNPDVSSIDNRSADEAEAFLEMAREFPARTAIFTFGLPVFSALQFVNGVVHDGSLPYIAAFGAVAVAFSVILTRYHVAAYRRKKLDRPRDGR</sequence>
<keyword evidence="1" id="KW-0812">Transmembrane</keyword>
<evidence type="ECO:0000256" key="1">
    <source>
        <dbReference type="SAM" id="Phobius"/>
    </source>
</evidence>
<reference evidence="3" key="1">
    <citation type="submission" date="2016-10" db="EMBL/GenBank/DDBJ databases">
        <authorList>
            <person name="Varghese N."/>
            <person name="Submissions S."/>
        </authorList>
    </citation>
    <scope>NUCLEOTIDE SEQUENCE [LARGE SCALE GENOMIC DNA]</scope>
    <source>
        <strain evidence="3">CGMCC 1.12397</strain>
    </source>
</reference>
<feature type="transmembrane region" description="Helical" evidence="1">
    <location>
        <begin position="39"/>
        <end position="58"/>
    </location>
</feature>
<name>A0A1H1BCG1_9EURY</name>
<keyword evidence="1" id="KW-0472">Membrane</keyword>